<proteinExistence type="predicted"/>
<feature type="domain" description="N-acetyltransferase" evidence="1">
    <location>
        <begin position="20"/>
        <end position="192"/>
    </location>
</feature>
<dbReference type="Gene3D" id="3.40.630.30">
    <property type="match status" value="1"/>
</dbReference>
<protein>
    <submittedName>
        <fullName evidence="2">GNAT family N-acetyltransferase</fullName>
        <ecNumber evidence="2">2.3.-.-</ecNumber>
    </submittedName>
</protein>
<reference evidence="3" key="1">
    <citation type="journal article" date="2019" name="Int. J. Syst. Evol. Microbiol.">
        <title>The Global Catalogue of Microorganisms (GCM) 10K type strain sequencing project: providing services to taxonomists for standard genome sequencing and annotation.</title>
        <authorList>
            <consortium name="The Broad Institute Genomics Platform"/>
            <consortium name="The Broad Institute Genome Sequencing Center for Infectious Disease"/>
            <person name="Wu L."/>
            <person name="Ma J."/>
        </authorList>
    </citation>
    <scope>NUCLEOTIDE SEQUENCE [LARGE SCALE GENOMIC DNA]</scope>
    <source>
        <strain evidence="3">JCM 32148</strain>
    </source>
</reference>
<gene>
    <name evidence="2" type="ORF">ACFQZ8_03405</name>
</gene>
<dbReference type="EMBL" id="JBHTHM010000068">
    <property type="protein sequence ID" value="MFD0782975.1"/>
    <property type="molecule type" value="Genomic_DNA"/>
</dbReference>
<organism evidence="2 3">
    <name type="scientific">Micromonospora azadirachtae</name>
    <dbReference type="NCBI Taxonomy" id="1970735"/>
    <lineage>
        <taxon>Bacteria</taxon>
        <taxon>Bacillati</taxon>
        <taxon>Actinomycetota</taxon>
        <taxon>Actinomycetes</taxon>
        <taxon>Micromonosporales</taxon>
        <taxon>Micromonosporaceae</taxon>
        <taxon>Micromonospora</taxon>
    </lineage>
</organism>
<dbReference type="GO" id="GO:0016746">
    <property type="term" value="F:acyltransferase activity"/>
    <property type="evidence" value="ECO:0007669"/>
    <property type="project" value="UniProtKB-KW"/>
</dbReference>
<keyword evidence="3" id="KW-1185">Reference proteome</keyword>
<name>A0ABW2ZWN8_9ACTN</name>
<dbReference type="SUPFAM" id="SSF55729">
    <property type="entry name" value="Acyl-CoA N-acyltransferases (Nat)"/>
    <property type="match status" value="1"/>
</dbReference>
<keyword evidence="2" id="KW-0012">Acyltransferase</keyword>
<evidence type="ECO:0000259" key="1">
    <source>
        <dbReference type="PROSITE" id="PS51186"/>
    </source>
</evidence>
<accession>A0ABW2ZWN8</accession>
<dbReference type="PANTHER" id="PTHR43610:SF1">
    <property type="entry name" value="N-ACETYLTRANSFERASE DOMAIN-CONTAINING PROTEIN"/>
    <property type="match status" value="1"/>
</dbReference>
<evidence type="ECO:0000313" key="3">
    <source>
        <dbReference type="Proteomes" id="UP001597053"/>
    </source>
</evidence>
<dbReference type="PROSITE" id="PS51186">
    <property type="entry name" value="GNAT"/>
    <property type="match status" value="1"/>
</dbReference>
<sequence length="205" mass="23166">MDDLSRTDFSVKPTLVGEKVLLRPFLLDQDAPVLRAILRDPEVGRLTGSDHGPVDAQPWDEPAEERMRSWYGTRHEQIDRLDLAVVERVTDTCVGEAVLNEWDSDNRSCNFRIALAEAGQGRGLGTEAVRLIVGYGFERLGLHRISLGVFAFNPRARRAYEKAGFVMEGIRRDALLYDDTWVDEIVMSILAPEWDRHHGHRGAAE</sequence>
<comment type="caution">
    <text evidence="2">The sequence shown here is derived from an EMBL/GenBank/DDBJ whole genome shotgun (WGS) entry which is preliminary data.</text>
</comment>
<dbReference type="InterPro" id="IPR016181">
    <property type="entry name" value="Acyl_CoA_acyltransferase"/>
</dbReference>
<dbReference type="InterPro" id="IPR000182">
    <property type="entry name" value="GNAT_dom"/>
</dbReference>
<dbReference type="PANTHER" id="PTHR43610">
    <property type="entry name" value="BLL6696 PROTEIN"/>
    <property type="match status" value="1"/>
</dbReference>
<dbReference type="Pfam" id="PF13302">
    <property type="entry name" value="Acetyltransf_3"/>
    <property type="match status" value="1"/>
</dbReference>
<dbReference type="EC" id="2.3.-.-" evidence="2"/>
<evidence type="ECO:0000313" key="2">
    <source>
        <dbReference type="EMBL" id="MFD0782975.1"/>
    </source>
</evidence>
<keyword evidence="2" id="KW-0808">Transferase</keyword>
<dbReference type="Proteomes" id="UP001597053">
    <property type="component" value="Unassembled WGS sequence"/>
</dbReference>